<dbReference type="RefSeq" id="WP_016519216.1">
    <property type="nucleotide sequence ID" value="NZ_KE332512.1"/>
</dbReference>
<evidence type="ECO:0000313" key="6">
    <source>
        <dbReference type="EMBL" id="EPF46407.1"/>
    </source>
</evidence>
<comment type="catalytic activity">
    <reaction evidence="1">
        <text>3'-dephospho-CoA + ATP = 2'-(5''-triphospho-alpha-D-ribosyl)-3'-dephospho-CoA + adenine</text>
        <dbReference type="Rhea" id="RHEA:15117"/>
        <dbReference type="ChEBI" id="CHEBI:16708"/>
        <dbReference type="ChEBI" id="CHEBI:30616"/>
        <dbReference type="ChEBI" id="CHEBI:57328"/>
        <dbReference type="ChEBI" id="CHEBI:61378"/>
        <dbReference type="EC" id="2.4.2.52"/>
    </reaction>
</comment>
<dbReference type="HOGENOM" id="CLU_056179_1_0_12"/>
<dbReference type="Gene3D" id="1.10.4200.10">
    <property type="entry name" value="Triphosphoribosyl-dephospho-CoA protein"/>
    <property type="match status" value="1"/>
</dbReference>
<name>S3LQ04_9SPIR</name>
<keyword evidence="7" id="KW-1185">Reference proteome</keyword>
<evidence type="ECO:0000256" key="2">
    <source>
        <dbReference type="ARBA" id="ARBA00012074"/>
    </source>
</evidence>
<dbReference type="PANTHER" id="PTHR30201:SF2">
    <property type="entry name" value="2-(5''-TRIPHOSPHORIBOSYL)-3'-DEPHOSPHOCOENZYME-A SYNTHASE"/>
    <property type="match status" value="1"/>
</dbReference>
<comment type="caution">
    <text evidence="6">The sequence shown here is derived from an EMBL/GenBank/DDBJ whole genome shotgun (WGS) entry which is preliminary data.</text>
</comment>
<dbReference type="GeneID" id="301462052"/>
<evidence type="ECO:0000256" key="3">
    <source>
        <dbReference type="ARBA" id="ARBA00022679"/>
    </source>
</evidence>
<evidence type="ECO:0000256" key="4">
    <source>
        <dbReference type="ARBA" id="ARBA00022741"/>
    </source>
</evidence>
<dbReference type="EMBL" id="ATFC01000009">
    <property type="protein sequence ID" value="EPF46407.1"/>
    <property type="molecule type" value="Genomic_DNA"/>
</dbReference>
<dbReference type="GO" id="GO:0046917">
    <property type="term" value="F:triphosphoribosyl-dephospho-CoA synthase activity"/>
    <property type="evidence" value="ECO:0007669"/>
    <property type="project" value="UniProtKB-EC"/>
</dbReference>
<proteinExistence type="predicted"/>
<evidence type="ECO:0000256" key="1">
    <source>
        <dbReference type="ARBA" id="ARBA00001210"/>
    </source>
</evidence>
<evidence type="ECO:0000313" key="7">
    <source>
        <dbReference type="Proteomes" id="UP000014605"/>
    </source>
</evidence>
<dbReference type="Proteomes" id="UP000014605">
    <property type="component" value="Unassembled WGS sequence"/>
</dbReference>
<organism evidence="6 7">
    <name type="scientific">Treponema vincentii F0403</name>
    <dbReference type="NCBI Taxonomy" id="1125702"/>
    <lineage>
        <taxon>Bacteria</taxon>
        <taxon>Pseudomonadati</taxon>
        <taxon>Spirochaetota</taxon>
        <taxon>Spirochaetia</taxon>
        <taxon>Spirochaetales</taxon>
        <taxon>Treponemataceae</taxon>
        <taxon>Treponema</taxon>
    </lineage>
</organism>
<dbReference type="GO" id="GO:0005524">
    <property type="term" value="F:ATP binding"/>
    <property type="evidence" value="ECO:0007669"/>
    <property type="project" value="UniProtKB-KW"/>
</dbReference>
<evidence type="ECO:0000256" key="5">
    <source>
        <dbReference type="ARBA" id="ARBA00022840"/>
    </source>
</evidence>
<protein>
    <recommendedName>
        <fullName evidence="2">triphosphoribosyl-dephospho-CoA synthase</fullName>
        <ecNumber evidence="2">2.4.2.52</ecNumber>
    </recommendedName>
</protein>
<dbReference type="InterPro" id="IPR002736">
    <property type="entry name" value="CitG"/>
</dbReference>
<keyword evidence="4" id="KW-0547">Nucleotide-binding</keyword>
<keyword evidence="3" id="KW-0808">Transferase</keyword>
<dbReference type="PATRIC" id="fig|1125702.3.peg.1987"/>
<dbReference type="AlphaFoldDB" id="S3LQ04"/>
<dbReference type="GO" id="GO:0051191">
    <property type="term" value="P:prosthetic group biosynthetic process"/>
    <property type="evidence" value="ECO:0007669"/>
    <property type="project" value="TreeGrafter"/>
</dbReference>
<gene>
    <name evidence="6" type="ORF">HMPREF1222_01929</name>
</gene>
<dbReference type="PANTHER" id="PTHR30201">
    <property type="entry name" value="TRIPHOSPHORIBOSYL-DEPHOSPHO-COA SYNTHASE"/>
    <property type="match status" value="1"/>
</dbReference>
<sequence>MSLVNKGDTAEGASADRIDRIDKVERADRVCKELSALAVKALLDEAALFPKPGLVDPVSQGAHSDMDFTTLVRSAAALQQGFYECARIGYKSVAPFSAGVRPCTSDSGISAAPAQPIAAAVRKRLRATGLALEKAMFAETRGVNTHKGAIFIFAYLLGAAGLLSGATQLDGIRSVMELTETLCAQVRVLAAGLCSEDMAGVSTKRTLTHGEQVFLQYGCTGIRGEAEAGLPLVQRNVAYLAGLTHLTQRDAYLYTLLHIIAENKDTNVLFRAGSAALRDLQIRCASIVASGATGAALYAAVESLDAYCIERHISPGGSADIFAAVLFCRGLTGA</sequence>
<dbReference type="EC" id="2.4.2.52" evidence="2"/>
<reference evidence="6 7" key="1">
    <citation type="submission" date="2013-04" db="EMBL/GenBank/DDBJ databases">
        <title>The Genome Sequence of Treponema vincentii F0403.</title>
        <authorList>
            <consortium name="The Broad Institute Genomics Platform"/>
            <person name="Earl A."/>
            <person name="Ward D."/>
            <person name="Feldgarden M."/>
            <person name="Gevers D."/>
            <person name="Leonetti C."/>
            <person name="Izard J."/>
            <person name="Walker B."/>
            <person name="Young S."/>
            <person name="Zeng Q."/>
            <person name="Gargeya S."/>
            <person name="Fitzgerald M."/>
            <person name="Haas B."/>
            <person name="Abouelleil A."/>
            <person name="Allen A.W."/>
            <person name="Alvarado L."/>
            <person name="Arachchi H.M."/>
            <person name="Berlin A.M."/>
            <person name="Chapman S.B."/>
            <person name="Gainer-Dewar J."/>
            <person name="Goldberg J."/>
            <person name="Griggs A."/>
            <person name="Gujja S."/>
            <person name="Hansen M."/>
            <person name="Howarth C."/>
            <person name="Imamovic A."/>
            <person name="Ireland A."/>
            <person name="Larimer J."/>
            <person name="McCowan C."/>
            <person name="Murphy C."/>
            <person name="Pearson M."/>
            <person name="Poon T.W."/>
            <person name="Priest M."/>
            <person name="Roberts A."/>
            <person name="Saif S."/>
            <person name="Shea T."/>
            <person name="Sisk P."/>
            <person name="Sykes S."/>
            <person name="Wortman J."/>
            <person name="Nusbaum C."/>
            <person name="Birren B."/>
        </authorList>
    </citation>
    <scope>NUCLEOTIDE SEQUENCE [LARGE SCALE GENOMIC DNA]</scope>
    <source>
        <strain evidence="6 7">F0403</strain>
    </source>
</reference>
<dbReference type="Pfam" id="PF01874">
    <property type="entry name" value="CitG"/>
    <property type="match status" value="1"/>
</dbReference>
<keyword evidence="5" id="KW-0067">ATP-binding</keyword>
<accession>S3LQ04</accession>